<evidence type="ECO:0000313" key="1">
    <source>
        <dbReference type="EMBL" id="SPE17955.1"/>
    </source>
</evidence>
<sequence length="103" mass="11455">MNEAQEGQLKKRVAPVPLAVRRHGVNRSSRSQHGWQTRLDAALVEEPERFQSRRLLIECRSFVRLANGNTGAQAGTHDDRVMAMAIGLASRAELQGKYSRTAS</sequence>
<name>A0A2N9L4Q8_9BACT</name>
<proteinExistence type="predicted"/>
<dbReference type="EMBL" id="OKRB01000024">
    <property type="protein sequence ID" value="SPE17955.1"/>
    <property type="molecule type" value="Genomic_DNA"/>
</dbReference>
<dbReference type="Proteomes" id="UP000239735">
    <property type="component" value="Unassembled WGS sequence"/>
</dbReference>
<reference evidence="2" key="1">
    <citation type="submission" date="2018-02" db="EMBL/GenBank/DDBJ databases">
        <authorList>
            <person name="Hausmann B."/>
        </authorList>
    </citation>
    <scope>NUCLEOTIDE SEQUENCE [LARGE SCALE GENOMIC DNA]</scope>
    <source>
        <strain evidence="2">Peat soil MAG SbA5</strain>
    </source>
</reference>
<gene>
    <name evidence="1" type="ORF">SBA5_120031</name>
</gene>
<accession>A0A2N9L4Q8</accession>
<protein>
    <submittedName>
        <fullName evidence="1">Uncharacterized protein</fullName>
    </submittedName>
</protein>
<evidence type="ECO:0000313" key="2">
    <source>
        <dbReference type="Proteomes" id="UP000239735"/>
    </source>
</evidence>
<dbReference type="AlphaFoldDB" id="A0A2N9L4Q8"/>
<dbReference type="Gene3D" id="3.30.420.240">
    <property type="match status" value="1"/>
</dbReference>
<organism evidence="1 2">
    <name type="scientific">Candidatus Sulfuritelmatomonas gaucii</name>
    <dbReference type="NCBI Taxonomy" id="2043161"/>
    <lineage>
        <taxon>Bacteria</taxon>
        <taxon>Pseudomonadati</taxon>
        <taxon>Acidobacteriota</taxon>
        <taxon>Terriglobia</taxon>
        <taxon>Terriglobales</taxon>
        <taxon>Acidobacteriaceae</taxon>
        <taxon>Candidatus Sulfuritelmatomonas</taxon>
    </lineage>
</organism>